<dbReference type="STRING" id="99656.SAMN05421659_12628"/>
<dbReference type="RefSeq" id="WP_092458104.1">
    <property type="nucleotide sequence ID" value="NZ_FOJI01000026.1"/>
</dbReference>
<name>A0A1I0RWB6_9FIRM</name>
<evidence type="ECO:0000313" key="2">
    <source>
        <dbReference type="Proteomes" id="UP000199701"/>
    </source>
</evidence>
<evidence type="ECO:0000313" key="1">
    <source>
        <dbReference type="EMBL" id="SEW45660.1"/>
    </source>
</evidence>
<keyword evidence="2" id="KW-1185">Reference proteome</keyword>
<proteinExistence type="predicted"/>
<dbReference type="Proteomes" id="UP000199701">
    <property type="component" value="Unassembled WGS sequence"/>
</dbReference>
<organism evidence="1 2">
    <name type="scientific">[Clostridium] fimetarium</name>
    <dbReference type="NCBI Taxonomy" id="99656"/>
    <lineage>
        <taxon>Bacteria</taxon>
        <taxon>Bacillati</taxon>
        <taxon>Bacillota</taxon>
        <taxon>Clostridia</taxon>
        <taxon>Lachnospirales</taxon>
        <taxon>Lachnospiraceae</taxon>
    </lineage>
</organism>
<gene>
    <name evidence="1" type="ORF">SAMN05421659_12628</name>
</gene>
<dbReference type="EMBL" id="FOJI01000026">
    <property type="protein sequence ID" value="SEW45660.1"/>
    <property type="molecule type" value="Genomic_DNA"/>
</dbReference>
<protein>
    <submittedName>
        <fullName evidence="1">Uncharacterized protein</fullName>
    </submittedName>
</protein>
<accession>A0A1I0RWB6</accession>
<dbReference type="AlphaFoldDB" id="A0A1I0RWB6"/>
<sequence length="114" mass="13089">MILDPILPEIYTFIDFTKHGCFISKKNGERAFSSHLGGDIPDKHPMPYNVYVPIREFLINEPAAVEVIIKYLETEFNKSNYDFKDINITSSTCSIKKSLGRTKNYPQIDVTLGW</sequence>
<reference evidence="1 2" key="1">
    <citation type="submission" date="2016-10" db="EMBL/GenBank/DDBJ databases">
        <authorList>
            <person name="de Groot N.N."/>
        </authorList>
    </citation>
    <scope>NUCLEOTIDE SEQUENCE [LARGE SCALE GENOMIC DNA]</scope>
    <source>
        <strain evidence="1 2">DSM 9179</strain>
    </source>
</reference>